<reference evidence="2" key="1">
    <citation type="submission" date="2022-08" db="EMBL/GenBank/DDBJ databases">
        <title>Genome sequencing of akame (Lates japonicus).</title>
        <authorList>
            <person name="Hashiguchi Y."/>
            <person name="Takahashi H."/>
        </authorList>
    </citation>
    <scope>NUCLEOTIDE SEQUENCE</scope>
    <source>
        <strain evidence="2">Kochi</strain>
    </source>
</reference>
<dbReference type="EMBL" id="BRZM01000407">
    <property type="protein sequence ID" value="GLD70683.1"/>
    <property type="molecule type" value="Genomic_DNA"/>
</dbReference>
<dbReference type="GO" id="GO:0097367">
    <property type="term" value="F:carbohydrate derivative binding"/>
    <property type="evidence" value="ECO:0007669"/>
    <property type="project" value="InterPro"/>
</dbReference>
<sequence>MRDMFDGDKDRFSSFSTTLETDDGDILLDYSKNLINQEVMSMLLAMVTDKDRVCLQDKDRVPPPSQDKVTALASPQCKDRLPSLSKDRVWFPQCKETEFTSLRIDRVCLSPRRIKTESAPPSQDKDRVCSPSVKDRALSSQDKRQSSAPLLTVQYGVLPPLRIKTESASPRISTESASSQDKDRVHLPG</sequence>
<feature type="compositionally biased region" description="Basic and acidic residues" evidence="1">
    <location>
        <begin position="180"/>
        <end position="189"/>
    </location>
</feature>
<feature type="compositionally biased region" description="Polar residues" evidence="1">
    <location>
        <begin position="166"/>
        <end position="179"/>
    </location>
</feature>
<accession>A0AAD3RIR9</accession>
<organism evidence="2 3">
    <name type="scientific">Lates japonicus</name>
    <name type="common">Japanese lates</name>
    <dbReference type="NCBI Taxonomy" id="270547"/>
    <lineage>
        <taxon>Eukaryota</taxon>
        <taxon>Metazoa</taxon>
        <taxon>Chordata</taxon>
        <taxon>Craniata</taxon>
        <taxon>Vertebrata</taxon>
        <taxon>Euteleostomi</taxon>
        <taxon>Actinopterygii</taxon>
        <taxon>Neopterygii</taxon>
        <taxon>Teleostei</taxon>
        <taxon>Neoteleostei</taxon>
        <taxon>Acanthomorphata</taxon>
        <taxon>Carangaria</taxon>
        <taxon>Carangaria incertae sedis</taxon>
        <taxon>Centropomidae</taxon>
        <taxon>Lates</taxon>
    </lineage>
</organism>
<evidence type="ECO:0000313" key="3">
    <source>
        <dbReference type="Proteomes" id="UP001279410"/>
    </source>
</evidence>
<name>A0AAD3RIR9_LATJO</name>
<evidence type="ECO:0000313" key="2">
    <source>
        <dbReference type="EMBL" id="GLD70683.1"/>
    </source>
</evidence>
<comment type="caution">
    <text evidence="2">The sequence shown here is derived from an EMBL/GenBank/DDBJ whole genome shotgun (WGS) entry which is preliminary data.</text>
</comment>
<dbReference type="GO" id="GO:0016853">
    <property type="term" value="F:isomerase activity"/>
    <property type="evidence" value="ECO:0007669"/>
    <property type="project" value="UniProtKB-KW"/>
</dbReference>
<dbReference type="GO" id="GO:1901135">
    <property type="term" value="P:carbohydrate derivative metabolic process"/>
    <property type="evidence" value="ECO:0007669"/>
    <property type="project" value="InterPro"/>
</dbReference>
<keyword evidence="2" id="KW-0413">Isomerase</keyword>
<proteinExistence type="predicted"/>
<dbReference type="Proteomes" id="UP001279410">
    <property type="component" value="Unassembled WGS sequence"/>
</dbReference>
<dbReference type="Gene3D" id="3.40.50.10490">
    <property type="entry name" value="Glucose-6-phosphate isomerase like protein, domain 1"/>
    <property type="match status" value="1"/>
</dbReference>
<gene>
    <name evidence="2" type="ORF">AKAME5_002200100</name>
</gene>
<feature type="compositionally biased region" description="Basic and acidic residues" evidence="1">
    <location>
        <begin position="123"/>
        <end position="145"/>
    </location>
</feature>
<dbReference type="AlphaFoldDB" id="A0AAD3RIR9"/>
<protein>
    <submittedName>
        <fullName evidence="2">Glucose-6-phosphate isomerase-like protein</fullName>
    </submittedName>
</protein>
<evidence type="ECO:0000256" key="1">
    <source>
        <dbReference type="SAM" id="MobiDB-lite"/>
    </source>
</evidence>
<dbReference type="SUPFAM" id="SSF53697">
    <property type="entry name" value="SIS domain"/>
    <property type="match status" value="1"/>
</dbReference>
<dbReference type="InterPro" id="IPR046348">
    <property type="entry name" value="SIS_dom_sf"/>
</dbReference>
<keyword evidence="3" id="KW-1185">Reference proteome</keyword>
<feature type="region of interest" description="Disordered" evidence="1">
    <location>
        <begin position="115"/>
        <end position="189"/>
    </location>
</feature>